<name>A0A855ED26_9ENTR</name>
<evidence type="ECO:0000313" key="2">
    <source>
        <dbReference type="Proteomes" id="UP000222768"/>
    </source>
</evidence>
<organism evidence="1 2">
    <name type="scientific">Leclercia adecarboxylata</name>
    <dbReference type="NCBI Taxonomy" id="83655"/>
    <lineage>
        <taxon>Bacteria</taxon>
        <taxon>Pseudomonadati</taxon>
        <taxon>Pseudomonadota</taxon>
        <taxon>Gammaproteobacteria</taxon>
        <taxon>Enterobacterales</taxon>
        <taxon>Enterobacteriaceae</taxon>
        <taxon>Leclercia</taxon>
    </lineage>
</organism>
<reference evidence="2" key="1">
    <citation type="submission" date="2017-09" db="EMBL/GenBank/DDBJ databases">
        <title>FDA dAtabase for Regulatory Grade micrObial Sequences (FDA-ARGOS): Supporting development and validation of Infectious Disease Dx tests.</title>
        <authorList>
            <person name="Minogue T."/>
            <person name="Wolcott M."/>
            <person name="Wasieloski L."/>
            <person name="Aguilar W."/>
            <person name="Moore D."/>
            <person name="Tallon L."/>
            <person name="Sadzewicz L."/>
            <person name="Ott S."/>
            <person name="Zhao X."/>
            <person name="Nagaraj S."/>
            <person name="Vavikolanu K."/>
            <person name="Aluvathingal J."/>
            <person name="Nadendla S."/>
            <person name="Sichtig H."/>
        </authorList>
    </citation>
    <scope>NUCLEOTIDE SEQUENCE [LARGE SCALE GENOMIC DNA]</scope>
    <source>
        <strain evidence="2">FDAARGOS_404</strain>
    </source>
</reference>
<dbReference type="Proteomes" id="UP000222768">
    <property type="component" value="Unassembled WGS sequence"/>
</dbReference>
<evidence type="ECO:0000313" key="1">
    <source>
        <dbReference type="EMBL" id="PHH02759.1"/>
    </source>
</evidence>
<proteinExistence type="predicted"/>
<dbReference type="AlphaFoldDB" id="A0A855ED26"/>
<dbReference type="EMBL" id="PDLK01000002">
    <property type="protein sequence ID" value="PHH02759.1"/>
    <property type="molecule type" value="Genomic_DNA"/>
</dbReference>
<protein>
    <submittedName>
        <fullName evidence="1">Uncharacterized protein</fullName>
    </submittedName>
</protein>
<comment type="caution">
    <text evidence="1">The sequence shown here is derived from an EMBL/GenBank/DDBJ whole genome shotgun (WGS) entry which is preliminary data.</text>
</comment>
<accession>A0A855ED26</accession>
<sequence>MQICCQWIFGKRRHSGDLAGESQLKKWVLFVVFAPLMSWKVINGQKDQLNHVRKRLRLSFNSKCSSQAQKSGPFGQNSHF</sequence>
<gene>
    <name evidence="1" type="ORF">CRX53_01675</name>
</gene>